<keyword evidence="2 4" id="KW-0560">Oxidoreductase</keyword>
<dbReference type="GO" id="GO:0016020">
    <property type="term" value="C:membrane"/>
    <property type="evidence" value="ECO:0007669"/>
    <property type="project" value="TreeGrafter"/>
</dbReference>
<dbReference type="Pfam" id="PF00106">
    <property type="entry name" value="adh_short"/>
    <property type="match status" value="1"/>
</dbReference>
<evidence type="ECO:0000256" key="2">
    <source>
        <dbReference type="ARBA" id="ARBA00023002"/>
    </source>
</evidence>
<dbReference type="CDD" id="cd05233">
    <property type="entry name" value="SDR_c"/>
    <property type="match status" value="1"/>
</dbReference>
<accession>A0AAN7WDC3</accession>
<comment type="caution">
    <text evidence="4">The sequence shown here is derived from an EMBL/GenBank/DDBJ whole genome shotgun (WGS) entry which is preliminary data.</text>
</comment>
<dbReference type="PANTHER" id="PTHR44196">
    <property type="entry name" value="DEHYDROGENASE/REDUCTASE SDR FAMILY MEMBER 7B"/>
    <property type="match status" value="1"/>
</dbReference>
<evidence type="ECO:0000313" key="5">
    <source>
        <dbReference type="Proteomes" id="UP001310594"/>
    </source>
</evidence>
<evidence type="ECO:0000256" key="3">
    <source>
        <dbReference type="RuleBase" id="RU000363"/>
    </source>
</evidence>
<evidence type="ECO:0000313" key="4">
    <source>
        <dbReference type="EMBL" id="KAK5706863.1"/>
    </source>
</evidence>
<dbReference type="AlphaFoldDB" id="A0AAN7WDC3"/>
<organism evidence="4 5">
    <name type="scientific">Elasticomyces elasticus</name>
    <dbReference type="NCBI Taxonomy" id="574655"/>
    <lineage>
        <taxon>Eukaryota</taxon>
        <taxon>Fungi</taxon>
        <taxon>Dikarya</taxon>
        <taxon>Ascomycota</taxon>
        <taxon>Pezizomycotina</taxon>
        <taxon>Dothideomycetes</taxon>
        <taxon>Dothideomycetidae</taxon>
        <taxon>Mycosphaerellales</taxon>
        <taxon>Teratosphaeriaceae</taxon>
        <taxon>Elasticomyces</taxon>
    </lineage>
</organism>
<dbReference type="PANTHER" id="PTHR44196:SF1">
    <property type="entry name" value="DEHYDROGENASE_REDUCTASE SDR FAMILY MEMBER 7B"/>
    <property type="match status" value="1"/>
</dbReference>
<dbReference type="Proteomes" id="UP001310594">
    <property type="component" value="Unassembled WGS sequence"/>
</dbReference>
<name>A0AAN7WDC3_9PEZI</name>
<dbReference type="SUPFAM" id="SSF51735">
    <property type="entry name" value="NAD(P)-binding Rossmann-fold domains"/>
    <property type="match status" value="1"/>
</dbReference>
<dbReference type="PRINTS" id="PR00081">
    <property type="entry name" value="GDHRDH"/>
</dbReference>
<protein>
    <submittedName>
        <fullName evidence="4">Secondary metabolism biosynthetic enzyme</fullName>
        <ecNumber evidence="4">1.1.1.36</ecNumber>
    </submittedName>
</protein>
<sequence>MNTYVNSQLEMMYESYDGIAPQKYAGKLKGKVALITGTSSGIGRSIAKAFASAGASVALVARREPELLSLVDEITAMGVQGKAVAIVADVLGHNAGPEIVRRVEEALGPVDILINNAGITRISPISVEDMERWWHVYEVNVLAPVSLCNAVLPSMVERQTGVLISTGSYGQLDSPAMSAYISSKIALSKFHELLATELEAESPNTSTFSVHPGFIWTGIGTRPDEVNNAQMKHPAMQSLFSMFGSMDPATMKMQTPQLCADTMVALAADPAYKILTGRHINSTQPLPSILEEAQKEGKGRLGSERLHLVNITSL</sequence>
<dbReference type="EC" id="1.1.1.36" evidence="4"/>
<reference evidence="4" key="1">
    <citation type="submission" date="2023-08" db="EMBL/GenBank/DDBJ databases">
        <title>Black Yeasts Isolated from many extreme environments.</title>
        <authorList>
            <person name="Coleine C."/>
            <person name="Stajich J.E."/>
            <person name="Selbmann L."/>
        </authorList>
    </citation>
    <scope>NUCLEOTIDE SEQUENCE</scope>
    <source>
        <strain evidence="4">CCFEE 5810</strain>
    </source>
</reference>
<gene>
    <name evidence="4" type="ORF">LTR97_001855</name>
</gene>
<dbReference type="PRINTS" id="PR00080">
    <property type="entry name" value="SDRFAMILY"/>
</dbReference>
<dbReference type="GO" id="GO:0018454">
    <property type="term" value="F:acetoacetyl-CoA reductase activity"/>
    <property type="evidence" value="ECO:0007669"/>
    <property type="project" value="UniProtKB-EC"/>
</dbReference>
<dbReference type="Gene3D" id="3.40.50.720">
    <property type="entry name" value="NAD(P)-binding Rossmann-like Domain"/>
    <property type="match status" value="1"/>
</dbReference>
<proteinExistence type="inferred from homology"/>
<comment type="similarity">
    <text evidence="1 3">Belongs to the short-chain dehydrogenases/reductases (SDR) family.</text>
</comment>
<dbReference type="InterPro" id="IPR002347">
    <property type="entry name" value="SDR_fam"/>
</dbReference>
<dbReference type="InterPro" id="IPR036291">
    <property type="entry name" value="NAD(P)-bd_dom_sf"/>
</dbReference>
<dbReference type="EMBL" id="JAVRQU010000002">
    <property type="protein sequence ID" value="KAK5706863.1"/>
    <property type="molecule type" value="Genomic_DNA"/>
</dbReference>
<evidence type="ECO:0000256" key="1">
    <source>
        <dbReference type="ARBA" id="ARBA00006484"/>
    </source>
</evidence>